<gene>
    <name evidence="3" type="ORF">OFUS_LOCUS154</name>
</gene>
<dbReference type="SUPFAM" id="SSF52540">
    <property type="entry name" value="P-loop containing nucleoside triphosphate hydrolases"/>
    <property type="match status" value="1"/>
</dbReference>
<feature type="non-terminal residue" evidence="3">
    <location>
        <position position="1"/>
    </location>
</feature>
<evidence type="ECO:0000313" key="4">
    <source>
        <dbReference type="Proteomes" id="UP000749559"/>
    </source>
</evidence>
<comment type="caution">
    <text evidence="3">The sequence shown here is derived from an EMBL/GenBank/DDBJ whole genome shotgun (WGS) entry which is preliminary data.</text>
</comment>
<feature type="compositionally biased region" description="Acidic residues" evidence="1">
    <location>
        <begin position="103"/>
        <end position="122"/>
    </location>
</feature>
<keyword evidence="2" id="KW-1133">Transmembrane helix</keyword>
<dbReference type="Gene3D" id="3.40.50.300">
    <property type="entry name" value="P-loop containing nucleotide triphosphate hydrolases"/>
    <property type="match status" value="1"/>
</dbReference>
<keyword evidence="2" id="KW-0472">Membrane</keyword>
<dbReference type="EMBL" id="CAIIXF020000001">
    <property type="protein sequence ID" value="CAH1772383.1"/>
    <property type="molecule type" value="Genomic_DNA"/>
</dbReference>
<keyword evidence="4" id="KW-1185">Reference proteome</keyword>
<protein>
    <submittedName>
        <fullName evidence="3">Uncharacterized protein</fullName>
    </submittedName>
</protein>
<proteinExistence type="predicted"/>
<evidence type="ECO:0000256" key="2">
    <source>
        <dbReference type="SAM" id="Phobius"/>
    </source>
</evidence>
<reference evidence="3" key="1">
    <citation type="submission" date="2022-03" db="EMBL/GenBank/DDBJ databases">
        <authorList>
            <person name="Martin C."/>
        </authorList>
    </citation>
    <scope>NUCLEOTIDE SEQUENCE</scope>
</reference>
<feature type="region of interest" description="Disordered" evidence="1">
    <location>
        <begin position="103"/>
        <end position="139"/>
    </location>
</feature>
<dbReference type="InterPro" id="IPR027417">
    <property type="entry name" value="P-loop_NTPase"/>
</dbReference>
<keyword evidence="2" id="KW-0812">Transmembrane</keyword>
<evidence type="ECO:0000313" key="3">
    <source>
        <dbReference type="EMBL" id="CAH1772383.1"/>
    </source>
</evidence>
<organism evidence="3 4">
    <name type="scientific">Owenia fusiformis</name>
    <name type="common">Polychaete worm</name>
    <dbReference type="NCBI Taxonomy" id="6347"/>
    <lineage>
        <taxon>Eukaryota</taxon>
        <taxon>Metazoa</taxon>
        <taxon>Spiralia</taxon>
        <taxon>Lophotrochozoa</taxon>
        <taxon>Annelida</taxon>
        <taxon>Polychaeta</taxon>
        <taxon>Sedentaria</taxon>
        <taxon>Canalipalpata</taxon>
        <taxon>Sabellida</taxon>
        <taxon>Oweniida</taxon>
        <taxon>Oweniidae</taxon>
        <taxon>Owenia</taxon>
    </lineage>
</organism>
<dbReference type="OrthoDB" id="408512at2759"/>
<accession>A0A8S4MUL3</accession>
<name>A0A8S4MUL3_OWEFU</name>
<feature type="transmembrane region" description="Helical" evidence="2">
    <location>
        <begin position="21"/>
        <end position="41"/>
    </location>
</feature>
<dbReference type="Proteomes" id="UP000749559">
    <property type="component" value="Unassembled WGS sequence"/>
</dbReference>
<sequence>HGGTITSVKMIRTGIPRFKTLHCFVIIFIFGILAYISTRLVEPSRPISDTSEYAVRSFEGLDRVMEENNVLSDVLPDVGKFKDQEKYPNKQETSPMFISTVEYEDEDDSDEDESENDNDDDIAYPNPPGGYSSPDVTNTPGERRRYFLILSMPRSGTSVFKELLNNHPNIICHDAILHENKKPYELRLSSNNQIPPEKHILLNYIKDMLEEDIEDDPNVTPGFKITNVQLAANNITLMDIVKHLGYPNIIVMYRRELLQQFMSLQTAIARGQYNSRIKPNEITKVPLRWEDFLDYRTKLLDGYRSSMKELQNYPRKIILTYEDFDNGVSGMNNVVRQAIEFIGLPTPIKNYLPKLVKQSPRGLGSKISNFKQVEQTIQDNESLLTFDINDI</sequence>
<dbReference type="AlphaFoldDB" id="A0A8S4MUL3"/>
<evidence type="ECO:0000256" key="1">
    <source>
        <dbReference type="SAM" id="MobiDB-lite"/>
    </source>
</evidence>